<dbReference type="GO" id="GO:0042803">
    <property type="term" value="F:protein homodimerization activity"/>
    <property type="evidence" value="ECO:0007669"/>
    <property type="project" value="InterPro"/>
</dbReference>
<accession>A0AAP4FF93</accession>
<dbReference type="Pfam" id="PF01025">
    <property type="entry name" value="GrpE"/>
    <property type="match status" value="1"/>
</dbReference>
<dbReference type="GO" id="GO:0051087">
    <property type="term" value="F:protein-folding chaperone binding"/>
    <property type="evidence" value="ECO:0007669"/>
    <property type="project" value="InterPro"/>
</dbReference>
<evidence type="ECO:0000256" key="4">
    <source>
        <dbReference type="RuleBase" id="RU000639"/>
    </source>
</evidence>
<evidence type="ECO:0000313" key="10">
    <source>
        <dbReference type="Proteomes" id="UP001240483"/>
    </source>
</evidence>
<dbReference type="HAMAP" id="MF_01151">
    <property type="entry name" value="GrpE"/>
    <property type="match status" value="1"/>
</dbReference>
<dbReference type="InterPro" id="IPR009012">
    <property type="entry name" value="GrpE_head"/>
</dbReference>
<reference evidence="7" key="2">
    <citation type="submission" date="2023-05" db="EMBL/GenBank/DDBJ databases">
        <title>Cataloging the Phylogenetic Diversity of Human Bladder Bacteria.</title>
        <authorList>
            <person name="Du J."/>
        </authorList>
    </citation>
    <scope>NUCLEOTIDE SEQUENCE</scope>
    <source>
        <strain evidence="7">UMB9978</strain>
    </source>
</reference>
<evidence type="ECO:0000256" key="1">
    <source>
        <dbReference type="ARBA" id="ARBA00009054"/>
    </source>
</evidence>
<dbReference type="PANTHER" id="PTHR21237:SF23">
    <property type="entry name" value="GRPE PROTEIN HOMOLOG, MITOCHONDRIAL"/>
    <property type="match status" value="1"/>
</dbReference>
<dbReference type="SUPFAM" id="SSF51064">
    <property type="entry name" value="Head domain of nucleotide exchange factor GrpE"/>
    <property type="match status" value="1"/>
</dbReference>
<evidence type="ECO:0000256" key="3">
    <source>
        <dbReference type="HAMAP-Rule" id="MF_01151"/>
    </source>
</evidence>
<dbReference type="CDD" id="cd00446">
    <property type="entry name" value="GrpE"/>
    <property type="match status" value="1"/>
</dbReference>
<keyword evidence="9" id="KW-1185">Reference proteome</keyword>
<dbReference type="Proteomes" id="UP000245514">
    <property type="component" value="Unassembled WGS sequence"/>
</dbReference>
<dbReference type="SUPFAM" id="SSF58014">
    <property type="entry name" value="Coiled-coil domain of nucleotide exchange factor GrpE"/>
    <property type="match status" value="1"/>
</dbReference>
<dbReference type="PROSITE" id="PS01071">
    <property type="entry name" value="GRPE"/>
    <property type="match status" value="1"/>
</dbReference>
<dbReference type="InterPro" id="IPR013805">
    <property type="entry name" value="GrpE_CC"/>
</dbReference>
<evidence type="ECO:0000313" key="9">
    <source>
        <dbReference type="Proteomes" id="UP000245514"/>
    </source>
</evidence>
<feature type="region of interest" description="Disordered" evidence="6">
    <location>
        <begin position="1"/>
        <end position="67"/>
    </location>
</feature>
<dbReference type="PRINTS" id="PR00773">
    <property type="entry name" value="GRPEPROTEIN"/>
</dbReference>
<dbReference type="Gene3D" id="2.30.22.10">
    <property type="entry name" value="Head domain of nucleotide exchange factor GrpE"/>
    <property type="match status" value="1"/>
</dbReference>
<protein>
    <recommendedName>
        <fullName evidence="3 4">Protein GrpE</fullName>
    </recommendedName>
    <alternativeName>
        <fullName evidence="3">HSP-70 cofactor</fullName>
    </alternativeName>
</protein>
<evidence type="ECO:0000256" key="5">
    <source>
        <dbReference type="RuleBase" id="RU004478"/>
    </source>
</evidence>
<dbReference type="GO" id="GO:0005737">
    <property type="term" value="C:cytoplasm"/>
    <property type="evidence" value="ECO:0007669"/>
    <property type="project" value="UniProtKB-SubCell"/>
</dbReference>
<gene>
    <name evidence="3 8" type="primary">grpE</name>
    <name evidence="8" type="ORF">CAY35_01890</name>
    <name evidence="7" type="ORF">QP116_08915</name>
</gene>
<dbReference type="PANTHER" id="PTHR21237">
    <property type="entry name" value="GRPE PROTEIN"/>
    <property type="match status" value="1"/>
</dbReference>
<comment type="caution">
    <text evidence="7">The sequence shown here is derived from an EMBL/GenBank/DDBJ whole genome shotgun (WGS) entry which is preliminary data.</text>
</comment>
<comment type="function">
    <text evidence="3 4">Participates actively in the response to hyperosmotic and heat shock by preventing the aggregation of stress-denatured proteins, in association with DnaK and GrpE. It is the nucleotide exchange factor for DnaK and may function as a thermosensor. Unfolded proteins bind initially to DnaJ; upon interaction with the DnaJ-bound protein, DnaK hydrolyzes its bound ATP, resulting in the formation of a stable complex. GrpE releases ADP from DnaK; ATP binding to DnaK triggers the release of the substrate protein, thus completing the reaction cycle. Several rounds of ATP-dependent interactions between DnaJ, DnaK and GrpE are required for fully efficient folding.</text>
</comment>
<name>A0AAP4FF93_9MICC</name>
<dbReference type="GO" id="GO:0051082">
    <property type="term" value="F:unfolded protein binding"/>
    <property type="evidence" value="ECO:0007669"/>
    <property type="project" value="TreeGrafter"/>
</dbReference>
<dbReference type="EMBL" id="JASODW010000014">
    <property type="protein sequence ID" value="MDK6275848.1"/>
    <property type="molecule type" value="Genomic_DNA"/>
</dbReference>
<dbReference type="AlphaFoldDB" id="A0AAP4FF93"/>
<evidence type="ECO:0000313" key="7">
    <source>
        <dbReference type="EMBL" id="MDK6275848.1"/>
    </source>
</evidence>
<dbReference type="RefSeq" id="WP_109303100.1">
    <property type="nucleotide sequence ID" value="NZ_CALUAG010000015.1"/>
</dbReference>
<comment type="subunit">
    <text evidence="3">Homodimer.</text>
</comment>
<organism evidence="7 10">
    <name type="scientific">Pseudoglutamicibacter cumminsii</name>
    <dbReference type="NCBI Taxonomy" id="156979"/>
    <lineage>
        <taxon>Bacteria</taxon>
        <taxon>Bacillati</taxon>
        <taxon>Actinomycetota</taxon>
        <taxon>Actinomycetes</taxon>
        <taxon>Micrococcales</taxon>
        <taxon>Micrococcaceae</taxon>
        <taxon>Pseudoglutamicibacter</taxon>
    </lineage>
</organism>
<comment type="subcellular location">
    <subcellularLocation>
        <location evidence="3">Cytoplasm</location>
    </subcellularLocation>
</comment>
<reference evidence="8 9" key="1">
    <citation type="submission" date="2018-05" db="EMBL/GenBank/DDBJ databases">
        <title>Draft Genome Sequence of Arthrobacter cumminsii IME1328, Isolated from a Patient Who Suffered from Foot Ulcers in China.</title>
        <authorList>
            <person name="Li M."/>
            <person name="Jiang Z."/>
            <person name="Sun Q."/>
            <person name="Tong Y."/>
        </authorList>
    </citation>
    <scope>NUCLEOTIDE SEQUENCE [LARGE SCALE GENOMIC DNA]</scope>
    <source>
        <strain evidence="8 9">IME1328</strain>
    </source>
</reference>
<comment type="similarity">
    <text evidence="1 3 5">Belongs to the GrpE family.</text>
</comment>
<keyword evidence="3 4" id="KW-0346">Stress response</keyword>
<proteinExistence type="inferred from homology"/>
<keyword evidence="2 3" id="KW-0143">Chaperone</keyword>
<evidence type="ECO:0000256" key="6">
    <source>
        <dbReference type="SAM" id="MobiDB-lite"/>
    </source>
</evidence>
<keyword evidence="3" id="KW-0963">Cytoplasm</keyword>
<dbReference type="GO" id="GO:0006457">
    <property type="term" value="P:protein folding"/>
    <property type="evidence" value="ECO:0007669"/>
    <property type="project" value="InterPro"/>
</dbReference>
<evidence type="ECO:0000256" key="2">
    <source>
        <dbReference type="ARBA" id="ARBA00023186"/>
    </source>
</evidence>
<evidence type="ECO:0000313" key="8">
    <source>
        <dbReference type="EMBL" id="PWI28224.1"/>
    </source>
</evidence>
<sequence>MSNEEKNLGDQQPEETGAEAARDEQAPETPVEGGADTDALGQAQQILDDAARAEEASASGEMDAEGLAAEYKEDLQRLQAEFTNYRRRVERDKKNAHDEGLNKAVASLIPVLDDIDAARAHGDLEDGPFAAIADKLERALGSIGFERIDETGVEFDPAIHEAMLRQPVEGVPEDHVGQVFRIGFKRGDRVLRAAQVMVSTGE</sequence>
<dbReference type="GO" id="GO:0000774">
    <property type="term" value="F:adenyl-nucleotide exchange factor activity"/>
    <property type="evidence" value="ECO:0007669"/>
    <property type="project" value="InterPro"/>
</dbReference>
<dbReference type="InterPro" id="IPR000740">
    <property type="entry name" value="GrpE"/>
</dbReference>
<dbReference type="EMBL" id="QFWG01000002">
    <property type="protein sequence ID" value="PWI28224.1"/>
    <property type="molecule type" value="Genomic_DNA"/>
</dbReference>
<dbReference type="Proteomes" id="UP001240483">
    <property type="component" value="Unassembled WGS sequence"/>
</dbReference>